<dbReference type="Proteomes" id="UP000184330">
    <property type="component" value="Unassembled WGS sequence"/>
</dbReference>
<keyword evidence="2" id="KW-1185">Reference proteome</keyword>
<accession>A0A1L7WCF6</accession>
<reference evidence="1 2" key="1">
    <citation type="submission" date="2016-03" db="EMBL/GenBank/DDBJ databases">
        <authorList>
            <person name="Ploux O."/>
        </authorList>
    </citation>
    <scope>NUCLEOTIDE SEQUENCE [LARGE SCALE GENOMIC DNA]</scope>
    <source>
        <strain evidence="1 2">UAMH 11012</strain>
    </source>
</reference>
<protein>
    <submittedName>
        <fullName evidence="1">Uncharacterized protein</fullName>
    </submittedName>
</protein>
<organism evidence="1 2">
    <name type="scientific">Phialocephala subalpina</name>
    <dbReference type="NCBI Taxonomy" id="576137"/>
    <lineage>
        <taxon>Eukaryota</taxon>
        <taxon>Fungi</taxon>
        <taxon>Dikarya</taxon>
        <taxon>Ascomycota</taxon>
        <taxon>Pezizomycotina</taxon>
        <taxon>Leotiomycetes</taxon>
        <taxon>Helotiales</taxon>
        <taxon>Mollisiaceae</taxon>
        <taxon>Phialocephala</taxon>
        <taxon>Phialocephala fortinii species complex</taxon>
    </lineage>
</organism>
<sequence>MWKSDVNVIVFPVVFVAVKGTNIGTTLPLKYEIYCEVALIDTLSVTVTSRSMDPLVIGEVKMKRIECKLSRAWCQKGLRTGMFVLHSAKPAIYLSFLADNASKFKIIPSASSFPELIVSLSKAIEEAKLSTGKSYSQEFHRTSSMNGNDSNYWDIKLDKRQYMILKKSRPLFD</sequence>
<name>A0A1L7WCF6_9HELO</name>
<gene>
    <name evidence="1" type="ORF">PAC_00329</name>
</gene>
<evidence type="ECO:0000313" key="2">
    <source>
        <dbReference type="Proteomes" id="UP000184330"/>
    </source>
</evidence>
<dbReference type="EMBL" id="FJOG01000001">
    <property type="protein sequence ID" value="CZR50457.1"/>
    <property type="molecule type" value="Genomic_DNA"/>
</dbReference>
<proteinExistence type="predicted"/>
<dbReference type="AlphaFoldDB" id="A0A1L7WCF6"/>
<evidence type="ECO:0000313" key="1">
    <source>
        <dbReference type="EMBL" id="CZR50457.1"/>
    </source>
</evidence>